<dbReference type="Proteomes" id="UP000019141">
    <property type="component" value="Unassembled WGS sequence"/>
</dbReference>
<dbReference type="InterPro" id="IPR025194">
    <property type="entry name" value="RodZ-like_C"/>
</dbReference>
<organism evidence="4 5">
    <name type="scientific">Entotheonella factor</name>
    <dbReference type="NCBI Taxonomy" id="1429438"/>
    <lineage>
        <taxon>Bacteria</taxon>
        <taxon>Pseudomonadati</taxon>
        <taxon>Nitrospinota/Tectimicrobiota group</taxon>
        <taxon>Candidatus Tectimicrobiota</taxon>
        <taxon>Candidatus Entotheonellia</taxon>
        <taxon>Candidatus Entotheonellales</taxon>
        <taxon>Candidatus Entotheonellaceae</taxon>
        <taxon>Candidatus Entotheonella</taxon>
    </lineage>
</organism>
<feature type="region of interest" description="Disordered" evidence="1">
    <location>
        <begin position="161"/>
        <end position="228"/>
    </location>
</feature>
<comment type="caution">
    <text evidence="4">The sequence shown here is derived from an EMBL/GenBank/DDBJ whole genome shotgun (WGS) entry which is preliminary data.</text>
</comment>
<dbReference type="GO" id="GO:0003677">
    <property type="term" value="F:DNA binding"/>
    <property type="evidence" value="ECO:0007669"/>
    <property type="project" value="InterPro"/>
</dbReference>
<name>W4L6Y7_ENTF1</name>
<evidence type="ECO:0000256" key="2">
    <source>
        <dbReference type="SAM" id="Phobius"/>
    </source>
</evidence>
<dbReference type="InterPro" id="IPR010982">
    <property type="entry name" value="Lambda_DNA-bd_dom_sf"/>
</dbReference>
<feature type="compositionally biased region" description="Polar residues" evidence="1">
    <location>
        <begin position="189"/>
        <end position="208"/>
    </location>
</feature>
<accession>W4L6Y7</accession>
<reference evidence="4 5" key="1">
    <citation type="journal article" date="2014" name="Nature">
        <title>An environmental bacterial taxon with a large and distinct metabolic repertoire.</title>
        <authorList>
            <person name="Wilson M.C."/>
            <person name="Mori T."/>
            <person name="Ruckert C."/>
            <person name="Uria A.R."/>
            <person name="Helf M.J."/>
            <person name="Takada K."/>
            <person name="Gernert C."/>
            <person name="Steffens U.A."/>
            <person name="Heycke N."/>
            <person name="Schmitt S."/>
            <person name="Rinke C."/>
            <person name="Helfrich E.J."/>
            <person name="Brachmann A.O."/>
            <person name="Gurgui C."/>
            <person name="Wakimoto T."/>
            <person name="Kracht M."/>
            <person name="Crusemann M."/>
            <person name="Hentschel U."/>
            <person name="Abe I."/>
            <person name="Matsunaga S."/>
            <person name="Kalinowski J."/>
            <person name="Takeyama H."/>
            <person name="Piel J."/>
        </authorList>
    </citation>
    <scope>NUCLEOTIDE SEQUENCE [LARGE SCALE GENOMIC DNA]</scope>
    <source>
        <strain evidence="5">TSY1</strain>
    </source>
</reference>
<protein>
    <recommendedName>
        <fullName evidence="3">Cytoskeleton protein RodZ-like C-terminal domain-containing protein</fullName>
    </recommendedName>
</protein>
<feature type="transmembrane region" description="Helical" evidence="2">
    <location>
        <begin position="113"/>
        <end position="131"/>
    </location>
</feature>
<dbReference type="PANTHER" id="PTHR34475:SF1">
    <property type="entry name" value="CYTOSKELETON PROTEIN RODZ"/>
    <property type="match status" value="1"/>
</dbReference>
<keyword evidence="2" id="KW-0812">Transmembrane</keyword>
<feature type="domain" description="Cytoskeleton protein RodZ-like C-terminal" evidence="3">
    <location>
        <begin position="235"/>
        <end position="298"/>
    </location>
</feature>
<evidence type="ECO:0000256" key="1">
    <source>
        <dbReference type="SAM" id="MobiDB-lite"/>
    </source>
</evidence>
<dbReference type="Gene3D" id="1.10.260.40">
    <property type="entry name" value="lambda repressor-like DNA-binding domains"/>
    <property type="match status" value="1"/>
</dbReference>
<dbReference type="Pfam" id="PF13464">
    <property type="entry name" value="RodZ_C"/>
    <property type="match status" value="1"/>
</dbReference>
<proteinExistence type="predicted"/>
<dbReference type="PANTHER" id="PTHR34475">
    <property type="match status" value="1"/>
</dbReference>
<keyword evidence="2" id="KW-1133">Transmembrane helix</keyword>
<evidence type="ECO:0000313" key="5">
    <source>
        <dbReference type="Proteomes" id="UP000019141"/>
    </source>
</evidence>
<feature type="non-terminal residue" evidence="4">
    <location>
        <position position="304"/>
    </location>
</feature>
<evidence type="ECO:0000259" key="3">
    <source>
        <dbReference type="Pfam" id="PF13464"/>
    </source>
</evidence>
<keyword evidence="5" id="KW-1185">Reference proteome</keyword>
<sequence>MQASDNSLGPYLRSEREQQGIDLHDIASMTKIQPKFIEALEADDYDRLPKGPFVIGFLRSYAQCLSLDADEIVAFFQAHHRQQKPMSSPPMQEPERSAPLRSFPMPRVSWQHGAILSVGLVALIGIFFWVLRSGPSTPNITPDRRADTLAASQPAARPVISAAAVSPSPAPPSPAFSAPASPEPSSPSLANLGSSPETAPTPADSPQTDAAPSEAPAPAVSEEPAQAPAPLVLRVQALEETWMRLDIDDGDRQEALIQAGQSREWKANSQFSLTIGNVKGARVLLNDQELDLPAPRSNSSCQLL</sequence>
<dbReference type="InterPro" id="IPR050400">
    <property type="entry name" value="Bact_Cytoskel_RodZ"/>
</dbReference>
<keyword evidence="2" id="KW-0472">Membrane</keyword>
<feature type="compositionally biased region" description="Low complexity" evidence="1">
    <location>
        <begin position="210"/>
        <end position="228"/>
    </location>
</feature>
<dbReference type="Pfam" id="PF13413">
    <property type="entry name" value="HTH_25"/>
    <property type="match status" value="1"/>
</dbReference>
<evidence type="ECO:0000313" key="4">
    <source>
        <dbReference type="EMBL" id="ETW93445.1"/>
    </source>
</evidence>
<dbReference type="EMBL" id="AZHW01001235">
    <property type="protein sequence ID" value="ETW93445.1"/>
    <property type="molecule type" value="Genomic_DNA"/>
</dbReference>
<dbReference type="HOGENOM" id="CLU_047530_1_2_7"/>
<dbReference type="AlphaFoldDB" id="W4L6Y7"/>
<gene>
    <name evidence="4" type="ORF">ETSY1_39180</name>
</gene>